<keyword evidence="6 7" id="KW-0472">Membrane</keyword>
<feature type="transmembrane region" description="Helical" evidence="7">
    <location>
        <begin position="138"/>
        <end position="163"/>
    </location>
</feature>
<feature type="transmembrane region" description="Helical" evidence="7">
    <location>
        <begin position="175"/>
        <end position="200"/>
    </location>
</feature>
<feature type="transmembrane region" description="Helical" evidence="7">
    <location>
        <begin position="410"/>
        <end position="431"/>
    </location>
</feature>
<comment type="subcellular location">
    <subcellularLocation>
        <location evidence="1 7">Cell inner membrane</location>
        <topology evidence="1 7">Multi-pass membrane protein</topology>
    </subcellularLocation>
</comment>
<dbReference type="NCBIfam" id="TIGR00786">
    <property type="entry name" value="dctM"/>
    <property type="match status" value="1"/>
</dbReference>
<protein>
    <recommendedName>
        <fullName evidence="7">TRAP transporter large permease protein</fullName>
    </recommendedName>
</protein>
<comment type="function">
    <text evidence="7">Part of the tripartite ATP-independent periplasmic (TRAP) transport system.</text>
</comment>
<dbReference type="Proteomes" id="UP001589628">
    <property type="component" value="Unassembled WGS sequence"/>
</dbReference>
<evidence type="ECO:0000313" key="9">
    <source>
        <dbReference type="EMBL" id="MFB9887383.1"/>
    </source>
</evidence>
<comment type="subunit">
    <text evidence="7">The complex comprises the extracytoplasmic solute receptor protein and the two transmembrane proteins.</text>
</comment>
<dbReference type="PANTHER" id="PTHR33362:SF7">
    <property type="entry name" value="SLL1103 PROTEIN"/>
    <property type="match status" value="1"/>
</dbReference>
<keyword evidence="2" id="KW-1003">Cell membrane</keyword>
<dbReference type="InterPro" id="IPR004681">
    <property type="entry name" value="TRAP_DctM"/>
</dbReference>
<feature type="transmembrane region" description="Helical" evidence="7">
    <location>
        <begin position="322"/>
        <end position="352"/>
    </location>
</feature>
<dbReference type="Pfam" id="PF06808">
    <property type="entry name" value="DctM"/>
    <property type="match status" value="1"/>
</dbReference>
<evidence type="ECO:0000256" key="1">
    <source>
        <dbReference type="ARBA" id="ARBA00004429"/>
    </source>
</evidence>
<keyword evidence="4 7" id="KW-0812">Transmembrane</keyword>
<evidence type="ECO:0000256" key="2">
    <source>
        <dbReference type="ARBA" id="ARBA00022475"/>
    </source>
</evidence>
<organism evidence="9 10">
    <name type="scientific">Balneatrix alpica</name>
    <dbReference type="NCBI Taxonomy" id="75684"/>
    <lineage>
        <taxon>Bacteria</taxon>
        <taxon>Pseudomonadati</taxon>
        <taxon>Pseudomonadota</taxon>
        <taxon>Gammaproteobacteria</taxon>
        <taxon>Oceanospirillales</taxon>
        <taxon>Balneatrichaceae</taxon>
        <taxon>Balneatrix</taxon>
    </lineage>
</organism>
<feature type="transmembrane region" description="Helical" evidence="7">
    <location>
        <begin position="250"/>
        <end position="271"/>
    </location>
</feature>
<evidence type="ECO:0000259" key="8">
    <source>
        <dbReference type="Pfam" id="PF06808"/>
    </source>
</evidence>
<evidence type="ECO:0000256" key="3">
    <source>
        <dbReference type="ARBA" id="ARBA00022519"/>
    </source>
</evidence>
<proteinExistence type="inferred from homology"/>
<dbReference type="InterPro" id="IPR010656">
    <property type="entry name" value="DctM"/>
</dbReference>
<feature type="transmembrane region" description="Helical" evidence="7">
    <location>
        <begin position="93"/>
        <end position="126"/>
    </location>
</feature>
<comment type="similarity">
    <text evidence="7">Belongs to the TRAP transporter large permease family.</text>
</comment>
<evidence type="ECO:0000256" key="5">
    <source>
        <dbReference type="ARBA" id="ARBA00022989"/>
    </source>
</evidence>
<gene>
    <name evidence="9" type="ORF">ACFFLH_13260</name>
</gene>
<feature type="transmembrane region" description="Helical" evidence="7">
    <location>
        <begin position="6"/>
        <end position="39"/>
    </location>
</feature>
<accession>A0ABV5ZFJ9</accession>
<feature type="transmembrane region" description="Helical" evidence="7">
    <location>
        <begin position="221"/>
        <end position="244"/>
    </location>
</feature>
<sequence>MIELIPVWMFIALFTFVFMGIPVALSLIIVATGFGIMVFGDSAFLQLYGAILHTASNFTLSAIPLFILMGAILEQTGLALRLFNALQLWMGRFPGGLALATITMCAIFAAASGVVGAVEIVVGMMALPAMSKYRYDQGLMAGTVCAGGSLGTIIPPSIVVVVYSSMAQLSIGQLFAASVIPGLLMVVLFMVYVLIACRINKTLGPPANESDSVSTHEKIRLTLSAIIPPVLLIAAVLGSLLLGIASPTEAAAVGAAGAAILALAFRELSWAKFVSALQTTIKITAMIMLIVMGGTMFTSIFAVAGGGWMISDWVDSLDMGTYGLIFFLMAVVFVAGFVLDWISVVLIFVPIFTPLVKAAGIDPIWFAVMFMVVIQTSYLTPPMAPSIFYLKSIAPPEMTYRHMYKGVVPFVLLQLLVLAIVVLVPEAATYLPSLISAR</sequence>
<dbReference type="PANTHER" id="PTHR33362">
    <property type="entry name" value="SIALIC ACID TRAP TRANSPORTER PERMEASE PROTEIN SIAT-RELATED"/>
    <property type="match status" value="1"/>
</dbReference>
<feature type="domain" description="TRAP C4-dicarboxylate transport system permease DctM subunit" evidence="8">
    <location>
        <begin position="10"/>
        <end position="426"/>
    </location>
</feature>
<feature type="transmembrane region" description="Helical" evidence="7">
    <location>
        <begin position="364"/>
        <end position="390"/>
    </location>
</feature>
<dbReference type="EMBL" id="JBHLZN010000004">
    <property type="protein sequence ID" value="MFB9887383.1"/>
    <property type="molecule type" value="Genomic_DNA"/>
</dbReference>
<dbReference type="PIRSF" id="PIRSF006066">
    <property type="entry name" value="HI0050"/>
    <property type="match status" value="1"/>
</dbReference>
<keyword evidence="3 7" id="KW-0997">Cell inner membrane</keyword>
<comment type="caution">
    <text evidence="9">The sequence shown here is derived from an EMBL/GenBank/DDBJ whole genome shotgun (WGS) entry which is preliminary data.</text>
</comment>
<keyword evidence="7" id="KW-0813">Transport</keyword>
<reference evidence="9 10" key="1">
    <citation type="submission" date="2024-09" db="EMBL/GenBank/DDBJ databases">
        <authorList>
            <person name="Sun Q."/>
            <person name="Mori K."/>
        </authorList>
    </citation>
    <scope>NUCLEOTIDE SEQUENCE [LARGE SCALE GENOMIC DNA]</scope>
    <source>
        <strain evidence="9 10">ATCC 51285</strain>
    </source>
</reference>
<keyword evidence="10" id="KW-1185">Reference proteome</keyword>
<feature type="transmembrane region" description="Helical" evidence="7">
    <location>
        <begin position="283"/>
        <end position="310"/>
    </location>
</feature>
<dbReference type="RefSeq" id="WP_027314057.1">
    <property type="nucleotide sequence ID" value="NZ_JBHLZN010000004.1"/>
</dbReference>
<evidence type="ECO:0000256" key="6">
    <source>
        <dbReference type="ARBA" id="ARBA00023136"/>
    </source>
</evidence>
<keyword evidence="5 7" id="KW-1133">Transmembrane helix</keyword>
<evidence type="ECO:0000313" key="10">
    <source>
        <dbReference type="Proteomes" id="UP001589628"/>
    </source>
</evidence>
<evidence type="ECO:0000256" key="4">
    <source>
        <dbReference type="ARBA" id="ARBA00022692"/>
    </source>
</evidence>
<name>A0ABV5ZFJ9_9GAMM</name>
<evidence type="ECO:0000256" key="7">
    <source>
        <dbReference type="RuleBase" id="RU369079"/>
    </source>
</evidence>
<feature type="transmembrane region" description="Helical" evidence="7">
    <location>
        <begin position="51"/>
        <end position="73"/>
    </location>
</feature>